<evidence type="ECO:0000313" key="1">
    <source>
        <dbReference type="EMBL" id="GEK57107.1"/>
    </source>
</evidence>
<comment type="caution">
    <text evidence="1">The sequence shown here is derived from an EMBL/GenBank/DDBJ whole genome shotgun (WGS) entry which is preliminary data.</text>
</comment>
<evidence type="ECO:0000313" key="2">
    <source>
        <dbReference type="Proteomes" id="UP000321051"/>
    </source>
</evidence>
<reference evidence="1 2" key="1">
    <citation type="submission" date="2019-07" db="EMBL/GenBank/DDBJ databases">
        <title>Whole genome shotgun sequence of Marinococcus halophilus NBRC 102359.</title>
        <authorList>
            <person name="Hosoyama A."/>
            <person name="Uohara A."/>
            <person name="Ohji S."/>
            <person name="Ichikawa N."/>
        </authorList>
    </citation>
    <scope>NUCLEOTIDE SEQUENCE [LARGE SCALE GENOMIC DNA]</scope>
    <source>
        <strain evidence="1 2">NBRC 102359</strain>
    </source>
</reference>
<name>A0A510Y3D9_MARHA</name>
<accession>A0A510Y3D9</accession>
<protein>
    <submittedName>
        <fullName evidence="1">Uncharacterized protein</fullName>
    </submittedName>
</protein>
<dbReference type="Proteomes" id="UP000321051">
    <property type="component" value="Unassembled WGS sequence"/>
</dbReference>
<dbReference type="RefSeq" id="WP_094907737.1">
    <property type="nucleotide sequence ID" value="NZ_BJUN01000001.1"/>
</dbReference>
<organism evidence="1 2">
    <name type="scientific">Marinococcus halophilus</name>
    <dbReference type="NCBI Taxonomy" id="1371"/>
    <lineage>
        <taxon>Bacteria</taxon>
        <taxon>Bacillati</taxon>
        <taxon>Bacillota</taxon>
        <taxon>Bacilli</taxon>
        <taxon>Bacillales</taxon>
        <taxon>Bacillaceae</taxon>
        <taxon>Marinococcus</taxon>
    </lineage>
</organism>
<dbReference type="AlphaFoldDB" id="A0A510Y3D9"/>
<sequence>MATPEIEEFFNLQDSPIAEHDHYATLKVYDNWEEVQVRLDAKSGNNNTITAYDVEMRLYREGDGLIATRTGYVHSESPFDRDITPVYEGTCWLEFHFTYSQGGEYYGEWNYTTDTWYH</sequence>
<keyword evidence="2" id="KW-1185">Reference proteome</keyword>
<gene>
    <name evidence="1" type="ORF">MHA01_00120</name>
</gene>
<dbReference type="EMBL" id="BJUN01000001">
    <property type="protein sequence ID" value="GEK57107.1"/>
    <property type="molecule type" value="Genomic_DNA"/>
</dbReference>
<proteinExistence type="predicted"/>